<reference evidence="3 4" key="1">
    <citation type="submission" date="2022-10" db="EMBL/GenBank/DDBJ databases">
        <title>WGS assembly of Paspalum vaginatum 540-79.</title>
        <authorList>
            <person name="Sun G."/>
            <person name="Wase N."/>
            <person name="Shu S."/>
            <person name="Jenkins J."/>
            <person name="Zhou B."/>
            <person name="Torres-Rodriguez J."/>
            <person name="Chen C."/>
            <person name="Sandor L."/>
            <person name="Plott C."/>
            <person name="Yoshinga Y."/>
            <person name="Daum C."/>
            <person name="Qi P."/>
            <person name="Barry K."/>
            <person name="Lipzen A."/>
            <person name="Berry L."/>
            <person name="Pedersen C."/>
            <person name="Gottilla T."/>
            <person name="Foltz A."/>
            <person name="Yu H."/>
            <person name="O'Malley R."/>
            <person name="Zhang C."/>
            <person name="Devos K."/>
            <person name="Sigmon B."/>
            <person name="Yu B."/>
            <person name="Obata T."/>
            <person name="Schmutz J."/>
            <person name="Schnable J."/>
        </authorList>
    </citation>
    <scope>NUCLEOTIDE SEQUENCE [LARGE SCALE GENOMIC DNA]</scope>
    <source>
        <strain evidence="4">cv. 540-79</strain>
    </source>
</reference>
<feature type="region of interest" description="Disordered" evidence="1">
    <location>
        <begin position="582"/>
        <end position="602"/>
    </location>
</feature>
<proteinExistence type="predicted"/>
<organism evidence="3 4">
    <name type="scientific">Paspalum vaginatum</name>
    <name type="common">seashore paspalum</name>
    <dbReference type="NCBI Taxonomy" id="158149"/>
    <lineage>
        <taxon>Eukaryota</taxon>
        <taxon>Viridiplantae</taxon>
        <taxon>Streptophyta</taxon>
        <taxon>Embryophyta</taxon>
        <taxon>Tracheophyta</taxon>
        <taxon>Spermatophyta</taxon>
        <taxon>Magnoliopsida</taxon>
        <taxon>Liliopsida</taxon>
        <taxon>Poales</taxon>
        <taxon>Poaceae</taxon>
        <taxon>PACMAD clade</taxon>
        <taxon>Panicoideae</taxon>
        <taxon>Andropogonodae</taxon>
        <taxon>Paspaleae</taxon>
        <taxon>Paspalinae</taxon>
        <taxon>Paspalum</taxon>
    </lineage>
</organism>
<name>A0A9W7XBK4_9POAL</name>
<dbReference type="PANTHER" id="PTHR19328">
    <property type="entry name" value="HEDGEHOG-INTERACTING PROTEIN"/>
    <property type="match status" value="1"/>
</dbReference>
<dbReference type="InterPro" id="IPR036047">
    <property type="entry name" value="F-box-like_dom_sf"/>
</dbReference>
<dbReference type="InterPro" id="IPR001810">
    <property type="entry name" value="F-box_dom"/>
</dbReference>
<dbReference type="OrthoDB" id="10266706at2759"/>
<keyword evidence="4" id="KW-1185">Reference proteome</keyword>
<dbReference type="PROSITE" id="PS50181">
    <property type="entry name" value="FBOX"/>
    <property type="match status" value="1"/>
</dbReference>
<sequence>MESPPPAAAANKAHTTMVIFTAFTRFLQPFCFLLFTALLCNLPSSASPSPSTVCTHGVAPVHLPDPLAFCGNAGLISCCDAAADAALREEFQAMNVPESDAACTAIAKAILCAACMPASTSPSQQQPVNAATIRRTTIPLPPHCTASSPPLPPSTSAPAQPYQDASSLCLERLDAGTYLGMVALPDGSGRALLYTHDSNIRLASVPTVGSGAALRVDDAPFLDLSDLALRITGLALHPRFANNGRFFVSYIVRASATGAAGNGSRHHQLVLEEFSAKQGVHYHGMATLAAPNETRRILFTTGLPQHVDMNPSDQQHAYGGQILTVVGPRPGGHDRSSSDLYLVKWYGGGDDEATGNKNTSSSSFLGKIVRFNIDDDGMAPAQGGTEEPDVFVTGLDDPRGCSFDSERPTDLYCAGLDHEVYLISIRASSAKAAAVSLIISHGRLAAAGGPSSIVGGLVYRGSADPLLHGRYLYIYGSAVWAVAADTTTPAISSVLKYVYASGKILHVMCSANSPVPCGGGGAIDGVIISLGQDSSNDVFFIATGGIYRVIPPALCAAARGRPRAPAVLPPQQMPSWLKWWAGGSKGSSEQQPRRDARRREGGVVAEMAKPKAKRANAAAFLRDAPLEVRVAILLRLSPKWIIRMRAVCRLWRDVLSHPAVLSHLHNDMPPRPLLCFDRAACCPDDRYIELRDYCVESLVLQSGELRPVLRFADNDYLDNSIENIHGRCARAIHVEDRAEFYERIEKEEEKERARSLSAPHLVVHASLDGHLLIRFIYDWFVVNPATRDWAAIPPLVSYYDVVGFYEHVPSSEYRLLCVSSKGADGLPCPAWFHVTRVGSSVMRSIGRPISLATPEDDERLGLGLDSACICPPIQLGRNLHWPPQELQGYHILVFDTTAEVFRWMSPPVRDHDMLLLELPPAPGKELLPGKLGLSVSMTNKATLEVWSLEDYENEIWALLYRIQLDVDQVAPFLNDEEDYWTPAVVSPQGDVLIECANWVLHCNRNGVLLHKFWFPEAQGLLPIRHALKESLLWHSMYSKYEVEFDADPPSFFNWL</sequence>
<dbReference type="PANTHER" id="PTHR19328:SF13">
    <property type="entry name" value="HIPL1 PROTEIN"/>
    <property type="match status" value="1"/>
</dbReference>
<accession>A0A9W7XBK4</accession>
<gene>
    <name evidence="3" type="ORF">BS78_K178300</name>
</gene>
<dbReference type="Gene3D" id="1.20.1280.50">
    <property type="match status" value="1"/>
</dbReference>
<feature type="compositionally biased region" description="Basic and acidic residues" evidence="1">
    <location>
        <begin position="591"/>
        <end position="601"/>
    </location>
</feature>
<evidence type="ECO:0000313" key="4">
    <source>
        <dbReference type="Proteomes" id="UP001164776"/>
    </source>
</evidence>
<dbReference type="Gene3D" id="2.120.10.30">
    <property type="entry name" value="TolB, C-terminal domain"/>
    <property type="match status" value="1"/>
</dbReference>
<feature type="domain" description="F-box" evidence="2">
    <location>
        <begin position="618"/>
        <end position="664"/>
    </location>
</feature>
<comment type="caution">
    <text evidence="3">The sequence shown here is derived from an EMBL/GenBank/DDBJ whole genome shotgun (WGS) entry which is preliminary data.</text>
</comment>
<protein>
    <recommendedName>
        <fullName evidence="2">F-box domain-containing protein</fullName>
    </recommendedName>
</protein>
<evidence type="ECO:0000256" key="1">
    <source>
        <dbReference type="SAM" id="MobiDB-lite"/>
    </source>
</evidence>
<dbReference type="Proteomes" id="UP001164776">
    <property type="component" value="Unassembled WGS sequence"/>
</dbReference>
<dbReference type="SUPFAM" id="SSF81383">
    <property type="entry name" value="F-box domain"/>
    <property type="match status" value="1"/>
</dbReference>
<evidence type="ECO:0000259" key="2">
    <source>
        <dbReference type="PROSITE" id="PS50181"/>
    </source>
</evidence>
<dbReference type="SUPFAM" id="SSF50952">
    <property type="entry name" value="Soluble quinoprotein glucose dehydrogenase"/>
    <property type="match status" value="1"/>
</dbReference>
<evidence type="ECO:0000313" key="3">
    <source>
        <dbReference type="EMBL" id="KAJ1255632.1"/>
    </source>
</evidence>
<dbReference type="AlphaFoldDB" id="A0A9W7XBK4"/>
<dbReference type="InterPro" id="IPR011041">
    <property type="entry name" value="Quinoprot_gluc/sorb_DH_b-prop"/>
</dbReference>
<dbReference type="EMBL" id="MU629662">
    <property type="protein sequence ID" value="KAJ1255632.1"/>
    <property type="molecule type" value="Genomic_DNA"/>
</dbReference>
<dbReference type="InterPro" id="IPR011042">
    <property type="entry name" value="6-blade_b-propeller_TolB-like"/>
</dbReference>